<comment type="caution">
    <text evidence="2">The sequence shown here is derived from an EMBL/GenBank/DDBJ whole genome shotgun (WGS) entry which is preliminary data.</text>
</comment>
<evidence type="ECO:0008006" key="4">
    <source>
        <dbReference type="Google" id="ProtNLM"/>
    </source>
</evidence>
<feature type="transmembrane region" description="Helical" evidence="1">
    <location>
        <begin position="6"/>
        <end position="24"/>
    </location>
</feature>
<evidence type="ECO:0000313" key="3">
    <source>
        <dbReference type="Proteomes" id="UP000245870"/>
    </source>
</evidence>
<organism evidence="2 3">
    <name type="scientific">Hallella colorans</name>
    <dbReference type="NCBI Taxonomy" id="1703337"/>
    <lineage>
        <taxon>Bacteria</taxon>
        <taxon>Pseudomonadati</taxon>
        <taxon>Bacteroidota</taxon>
        <taxon>Bacteroidia</taxon>
        <taxon>Bacteroidales</taxon>
        <taxon>Prevotellaceae</taxon>
        <taxon>Hallella</taxon>
    </lineage>
</organism>
<proteinExistence type="predicted"/>
<keyword evidence="3" id="KW-1185">Reference proteome</keyword>
<sequence>MIKIYIIFVVLAIACAAVVATLVLRYMRHDARVGLGNLDAAHMKRVVSGALDILNCTVQWEKDDGNYIGTYQYQSGHFRLNVQNAEPYVRLLYPFFYETELDYIETVRQVCNDINFQAEICRLVYSIDGTRGKVHVHIMGMLLLDEGKAKEMLERAMQEAFKWHHDFVSVIKERLDDAKGALNHDAEKRDATKQREQFLVSELEMMYQEAGPDWHNDGATVPLQQLLASAMGLTDIVMRHFSLTRGERVVMIDNPDAIASFDVKTALVDEGRFMCHSAVALLDYYDPRDPVRMRHLTIHFKQEGQTPDTLYYRVTMALTPVSMSRAVSEQHMDRHKQMCSVLMGCDLQPSQKRLERFRYVWKEAMAKEQNGNVADMNEEENMLCSLRNPRYGQALLRGRALYDQGRFYESVRCLENIFEQMQESYYQMPTAARAAFMEICYMVGACYTHLRQYRKASYYLQITLQVRRVDYMKMFINCLVNGHDFRAMFFIDSFLDDLSAMFNSDAGLRSDESMREVATFMSFLRRRKAFLLVRSKRYDEAELLLKELLSDPASSGFALKQLAYIQKKKQE</sequence>
<dbReference type="SUPFAM" id="SSF48452">
    <property type="entry name" value="TPR-like"/>
    <property type="match status" value="1"/>
</dbReference>
<dbReference type="Gene3D" id="1.25.40.10">
    <property type="entry name" value="Tetratricopeptide repeat domain"/>
    <property type="match status" value="1"/>
</dbReference>
<dbReference type="RefSeq" id="WP_116616110.1">
    <property type="nucleotide sequence ID" value="NZ_QENY01000005.1"/>
</dbReference>
<keyword evidence="1" id="KW-0472">Membrane</keyword>
<name>A0A2U0UH83_9BACT</name>
<dbReference type="AlphaFoldDB" id="A0A2U0UH83"/>
<keyword evidence="1" id="KW-0812">Transmembrane</keyword>
<dbReference type="Proteomes" id="UP000245870">
    <property type="component" value="Unassembled WGS sequence"/>
</dbReference>
<accession>A0A2U0UH83</accession>
<dbReference type="PROSITE" id="PS51257">
    <property type="entry name" value="PROKAR_LIPOPROTEIN"/>
    <property type="match status" value="1"/>
</dbReference>
<dbReference type="InterPro" id="IPR011990">
    <property type="entry name" value="TPR-like_helical_dom_sf"/>
</dbReference>
<protein>
    <recommendedName>
        <fullName evidence="4">Tetratricopeptide repeat protein</fullName>
    </recommendedName>
</protein>
<gene>
    <name evidence="2" type="ORF">C7379_10580</name>
</gene>
<evidence type="ECO:0000256" key="1">
    <source>
        <dbReference type="SAM" id="Phobius"/>
    </source>
</evidence>
<evidence type="ECO:0000313" key="2">
    <source>
        <dbReference type="EMBL" id="PVX56959.1"/>
    </source>
</evidence>
<keyword evidence="1" id="KW-1133">Transmembrane helix</keyword>
<dbReference type="OrthoDB" id="1083059at2"/>
<dbReference type="EMBL" id="QENY01000005">
    <property type="protein sequence ID" value="PVX56959.1"/>
    <property type="molecule type" value="Genomic_DNA"/>
</dbReference>
<reference evidence="2 3" key="1">
    <citation type="submission" date="2018-05" db="EMBL/GenBank/DDBJ databases">
        <title>Genomic Encyclopedia of Type Strains, Phase IV (KMG-IV): sequencing the most valuable type-strain genomes for metagenomic binning, comparative biology and taxonomic classification.</title>
        <authorList>
            <person name="Goeker M."/>
        </authorList>
    </citation>
    <scope>NUCLEOTIDE SEQUENCE [LARGE SCALE GENOMIC DNA]</scope>
    <source>
        <strain evidence="2 3">DSM 100333</strain>
    </source>
</reference>